<accession>A0A140NNS9</accession>
<evidence type="ECO:0000256" key="1">
    <source>
        <dbReference type="ARBA" id="ARBA00008059"/>
    </source>
</evidence>
<evidence type="ECO:0000256" key="3">
    <source>
        <dbReference type="ARBA" id="ARBA00022840"/>
    </source>
</evidence>
<dbReference type="AlphaFoldDB" id="A0A140NNS9"/>
<sequence length="248" mass="28210">MNHLYEQLTELKLTGFLNALKNQIAQPGAYLELGFEERLSLLASEELTCRENRKAERLVKQARFRLSAELSKLDYRSSRDLNKPLIRSLGQGNWLNLKQNLLLTGATGSGKTYLACALGHNACRQGYKVYYYRLKALMELCYQGHADGRYSKLLTKLNHSDLLILDDWGLEPLSSEQRSDLLEIVDLMYQRGSIIVVSQLPVESWYKMIGDSTHADAILDRLVHGSVKIDLKGESMRKMQTLLTEGDQ</sequence>
<dbReference type="RefSeq" id="WP_014657499.1">
    <property type="nucleotide sequence ID" value="NC_017731.1"/>
</dbReference>
<evidence type="ECO:0000313" key="6">
    <source>
        <dbReference type="Proteomes" id="UP000005012"/>
    </source>
</evidence>
<reference evidence="6" key="2">
    <citation type="submission" date="2012-04" db="EMBL/GenBank/DDBJ databases">
        <title>Complete genome sequence of Providencia stuartii clinical isolate MRSN 2154.</title>
        <authorList>
            <person name="Clifford R.J."/>
            <person name="Hang J."/>
            <person name="Riley M.C."/>
            <person name="Onmus-Leone F."/>
            <person name="Kuschner R.A."/>
            <person name="Lesho E.P."/>
            <person name="Waterman P.E."/>
        </authorList>
    </citation>
    <scope>NUCLEOTIDE SEQUENCE [LARGE SCALE GENOMIC DNA]</scope>
    <source>
        <strain evidence="6">MRSN 2154</strain>
    </source>
</reference>
<dbReference type="EMBL" id="CP003488">
    <property type="protein sequence ID" value="AFH94523.1"/>
    <property type="molecule type" value="Genomic_DNA"/>
</dbReference>
<dbReference type="HOGENOM" id="CLU_062999_7_0_6"/>
<dbReference type="KEGG" id="psi:S70_13415"/>
<gene>
    <name evidence="5" type="ordered locus">S70_13415</name>
</gene>
<evidence type="ECO:0000256" key="2">
    <source>
        <dbReference type="ARBA" id="ARBA00022741"/>
    </source>
</evidence>
<dbReference type="SMART" id="SM00382">
    <property type="entry name" value="AAA"/>
    <property type="match status" value="1"/>
</dbReference>
<dbReference type="PANTHER" id="PTHR30050:SF4">
    <property type="entry name" value="ATP-BINDING PROTEIN RV3427C IN INSERTION SEQUENCE-RELATED"/>
    <property type="match status" value="1"/>
</dbReference>
<name>A0A140NNS9_PROSM</name>
<dbReference type="CDD" id="cd00009">
    <property type="entry name" value="AAA"/>
    <property type="match status" value="1"/>
</dbReference>
<dbReference type="PANTHER" id="PTHR30050">
    <property type="entry name" value="CHROMOSOMAL REPLICATION INITIATOR PROTEIN DNAA"/>
    <property type="match status" value="1"/>
</dbReference>
<dbReference type="InterPro" id="IPR028350">
    <property type="entry name" value="DNAC/IstB-like"/>
</dbReference>
<dbReference type="InterPro" id="IPR003593">
    <property type="entry name" value="AAA+_ATPase"/>
</dbReference>
<comment type="similarity">
    <text evidence="1">Belongs to the IS21/IS1162 putative ATP-binding protein family.</text>
</comment>
<organism evidence="5 6">
    <name type="scientific">Providencia stuartii (strain MRSN 2154)</name>
    <dbReference type="NCBI Taxonomy" id="1157951"/>
    <lineage>
        <taxon>Bacteria</taxon>
        <taxon>Pseudomonadati</taxon>
        <taxon>Pseudomonadota</taxon>
        <taxon>Gammaproteobacteria</taxon>
        <taxon>Enterobacterales</taxon>
        <taxon>Morganellaceae</taxon>
        <taxon>Providencia</taxon>
    </lineage>
</organism>
<dbReference type="OrthoDB" id="8150723at2"/>
<reference evidence="5 6" key="1">
    <citation type="journal article" date="2012" name="J. Bacteriol.">
        <title>Complete Genome Sequence of Providencia stuartii Clinical Isolate MRSN 2154.</title>
        <authorList>
            <person name="Clifford R.J."/>
            <person name="Hang J."/>
            <person name="Riley M.C."/>
            <person name="Onmus-Leone F."/>
            <person name="Kuschner R.A."/>
            <person name="Lesho E.P."/>
            <person name="Waterman P.E."/>
        </authorList>
    </citation>
    <scope>NUCLEOTIDE SEQUENCE [LARGE SCALE GENOMIC DNA]</scope>
    <source>
        <strain evidence="5 6">MRSN 2154</strain>
    </source>
</reference>
<dbReference type="NCBIfam" id="NF038214">
    <property type="entry name" value="IS21_help_AAA"/>
    <property type="match status" value="1"/>
</dbReference>
<dbReference type="PIRSF" id="PIRSF003073">
    <property type="entry name" value="DNAC_TnpB_IstB"/>
    <property type="match status" value="1"/>
</dbReference>
<dbReference type="InterPro" id="IPR002611">
    <property type="entry name" value="IstB_ATP-bd"/>
</dbReference>
<proteinExistence type="inferred from homology"/>
<protein>
    <submittedName>
        <fullName evidence="5">TnpA</fullName>
    </submittedName>
</protein>
<dbReference type="PATRIC" id="fig|1157951.4.peg.2698"/>
<dbReference type="GO" id="GO:0005524">
    <property type="term" value="F:ATP binding"/>
    <property type="evidence" value="ECO:0007669"/>
    <property type="project" value="UniProtKB-KW"/>
</dbReference>
<dbReference type="Pfam" id="PF01695">
    <property type="entry name" value="IstB_IS21"/>
    <property type="match status" value="1"/>
</dbReference>
<evidence type="ECO:0000313" key="5">
    <source>
        <dbReference type="EMBL" id="AFH94523.1"/>
    </source>
</evidence>
<dbReference type="InterPro" id="IPR027417">
    <property type="entry name" value="P-loop_NTPase"/>
</dbReference>
<dbReference type="Gene3D" id="3.40.50.300">
    <property type="entry name" value="P-loop containing nucleotide triphosphate hydrolases"/>
    <property type="match status" value="1"/>
</dbReference>
<dbReference type="Proteomes" id="UP000005012">
    <property type="component" value="Chromosome"/>
</dbReference>
<feature type="domain" description="AAA+ ATPase" evidence="4">
    <location>
        <begin position="97"/>
        <end position="230"/>
    </location>
</feature>
<evidence type="ECO:0000259" key="4">
    <source>
        <dbReference type="SMART" id="SM00382"/>
    </source>
</evidence>
<keyword evidence="2" id="KW-0547">Nucleotide-binding</keyword>
<keyword evidence="3" id="KW-0067">ATP-binding</keyword>
<dbReference type="InterPro" id="IPR047661">
    <property type="entry name" value="IstB"/>
</dbReference>
<dbReference type="GO" id="GO:0006260">
    <property type="term" value="P:DNA replication"/>
    <property type="evidence" value="ECO:0007669"/>
    <property type="project" value="TreeGrafter"/>
</dbReference>
<dbReference type="SUPFAM" id="SSF52540">
    <property type="entry name" value="P-loop containing nucleoside triphosphate hydrolases"/>
    <property type="match status" value="1"/>
</dbReference>